<accession>A0A3E2TDP9</accession>
<feature type="transmembrane region" description="Helical" evidence="1">
    <location>
        <begin position="68"/>
        <end position="88"/>
    </location>
</feature>
<keyword evidence="1" id="KW-0472">Membrane</keyword>
<sequence>MVCPKCGASIDDDSNFCSACGTPVSMGQDGLKNDFSQQEIAEAGISSVPVEIIGHSKPQATKSRSKKALFIVVIALVVIIVGVVLFQINKGPNFKKLYDEYCRSIWSDIGSDGSYLSIDTNPFDEDDNGLAYPDAYNAIKKINAALNLPESLINDMGTTTSADGKQSESFDKINVIVTWKYHPDKGLEVTYKKLK</sequence>
<evidence type="ECO:0000256" key="1">
    <source>
        <dbReference type="SAM" id="Phobius"/>
    </source>
</evidence>
<evidence type="ECO:0000259" key="2">
    <source>
        <dbReference type="Pfam" id="PF13240"/>
    </source>
</evidence>
<evidence type="ECO:0000313" key="3">
    <source>
        <dbReference type="EMBL" id="RGB73276.1"/>
    </source>
</evidence>
<proteinExistence type="predicted"/>
<keyword evidence="1" id="KW-0812">Transmembrane</keyword>
<dbReference type="RefSeq" id="WP_117503847.1">
    <property type="nucleotide sequence ID" value="NZ_QVEQ01000001.1"/>
</dbReference>
<feature type="domain" description="Zinc-ribbon" evidence="2">
    <location>
        <begin position="3"/>
        <end position="24"/>
    </location>
</feature>
<dbReference type="InterPro" id="IPR026870">
    <property type="entry name" value="Zinc_ribbon_dom"/>
</dbReference>
<organism evidence="3 4">
    <name type="scientific">Faecalibacterium prausnitzii</name>
    <dbReference type="NCBI Taxonomy" id="853"/>
    <lineage>
        <taxon>Bacteria</taxon>
        <taxon>Bacillati</taxon>
        <taxon>Bacillota</taxon>
        <taxon>Clostridia</taxon>
        <taxon>Eubacteriales</taxon>
        <taxon>Oscillospiraceae</taxon>
        <taxon>Faecalibacterium</taxon>
    </lineage>
</organism>
<comment type="caution">
    <text evidence="3">The sequence shown here is derived from an EMBL/GenBank/DDBJ whole genome shotgun (WGS) entry which is preliminary data.</text>
</comment>
<dbReference type="AlphaFoldDB" id="A0A3E2TDP9"/>
<dbReference type="EMBL" id="QVEQ01000001">
    <property type="protein sequence ID" value="RGB73276.1"/>
    <property type="molecule type" value="Genomic_DNA"/>
</dbReference>
<gene>
    <name evidence="3" type="ORF">DWZ89_00305</name>
</gene>
<name>A0A3E2TDP9_9FIRM</name>
<dbReference type="Pfam" id="PF13240">
    <property type="entry name" value="Zn_Ribbon_1"/>
    <property type="match status" value="1"/>
</dbReference>
<protein>
    <submittedName>
        <fullName evidence="3">Zinc ribbon domain-containing protein</fullName>
    </submittedName>
</protein>
<evidence type="ECO:0000313" key="4">
    <source>
        <dbReference type="Proteomes" id="UP000261140"/>
    </source>
</evidence>
<reference evidence="3 4" key="1">
    <citation type="submission" date="2018-08" db="EMBL/GenBank/DDBJ databases">
        <title>A genome reference for cultivated species of the human gut microbiota.</title>
        <authorList>
            <person name="Zou Y."/>
            <person name="Xue W."/>
            <person name="Luo G."/>
        </authorList>
    </citation>
    <scope>NUCLEOTIDE SEQUENCE [LARGE SCALE GENOMIC DNA]</scope>
    <source>
        <strain evidence="3 4">AF36-11AT</strain>
    </source>
</reference>
<keyword evidence="1" id="KW-1133">Transmembrane helix</keyword>
<dbReference type="Proteomes" id="UP000261140">
    <property type="component" value="Unassembled WGS sequence"/>
</dbReference>